<protein>
    <submittedName>
        <fullName evidence="14">Heterogeneous nuclear ribonucleoprotein 27C</fullName>
    </submittedName>
</protein>
<feature type="compositionally biased region" description="Polar residues" evidence="12">
    <location>
        <begin position="357"/>
        <end position="369"/>
    </location>
</feature>
<keyword evidence="14" id="KW-0687">Ribonucleoprotein</keyword>
<evidence type="ECO:0000256" key="6">
    <source>
        <dbReference type="ARBA" id="ARBA00022729"/>
    </source>
</evidence>
<feature type="domain" description="RRM" evidence="13">
    <location>
        <begin position="63"/>
        <end position="144"/>
    </location>
</feature>
<dbReference type="EMBL" id="WJQU01000001">
    <property type="protein sequence ID" value="KAJ6646423.1"/>
    <property type="molecule type" value="Genomic_DNA"/>
</dbReference>
<dbReference type="InterPro" id="IPR000504">
    <property type="entry name" value="RRM_dom"/>
</dbReference>
<comment type="caution">
    <text evidence="14">The sequence shown here is derived from an EMBL/GenBank/DDBJ whole genome shotgun (WGS) entry which is preliminary data.</text>
</comment>
<sequence>LVYWGHRKNSIVIINLFETRTPIFDGNLATLNETGFRLKLFHSAVLTTNVSIIDHKMEEDERGKLFVGGLSWETTQENLQRFFSRYGEIVDCVVMKNNETGRSRGFGFVTFADPSNLNNVLQNGPHCLDGRTIDPKPCNPRTLQKPRKGGGYKIFLGGLPSNITETDLRHFFNRYGKVTEVVIMYDQEKKKSRGFGVTNERYINLNGKQVEIKKAEPRDGGGGYNKMGDSSQWGHHQGQPMSMVQGPNGQMGGPPMNMHAPNMMPGYQNWGTSPQQQGYGYGGNSAPNSYQGWGGPPQGVPQWNNYGNPPPAQTYGGYDMYNSSSAPNASSGGNWSSWSIPSNNGGSATGSGPDPYNRSQTWTGNQSTGAPGMPRTGPGNSASKSGSEYEYSGYGSGYDYDYANYGTMTLIQVITLFLFANAVTTKDMQGLAPWMSPGCHKVGHTRKIEIPDCVEFTINTNACRGFCESYAVPSQPLSTGLIRSPKPVTSIGQCCNIMEAEDVHVRLNCLGGPKNLTFKSATKCSCYHCKKD</sequence>
<dbReference type="Proteomes" id="UP001151699">
    <property type="component" value="Chromosome A"/>
</dbReference>
<feature type="region of interest" description="Disordered" evidence="12">
    <location>
        <begin position="272"/>
        <end position="311"/>
    </location>
</feature>
<dbReference type="InterPro" id="IPR004133">
    <property type="entry name" value="DAN_dom"/>
</dbReference>
<dbReference type="Gene3D" id="3.30.70.330">
    <property type="match status" value="2"/>
</dbReference>
<evidence type="ECO:0000256" key="9">
    <source>
        <dbReference type="ARBA" id="ARBA00023157"/>
    </source>
</evidence>
<dbReference type="SUPFAM" id="SSF54928">
    <property type="entry name" value="RNA-binding domain, RBD"/>
    <property type="match status" value="1"/>
</dbReference>
<keyword evidence="8 11" id="KW-0694">RNA-binding</keyword>
<dbReference type="InterPro" id="IPR000476">
    <property type="entry name" value="Glyco_hormone"/>
</dbReference>
<dbReference type="Pfam" id="PF03045">
    <property type="entry name" value="DAN"/>
    <property type="match status" value="1"/>
</dbReference>
<evidence type="ECO:0000256" key="5">
    <source>
        <dbReference type="ARBA" id="ARBA00022525"/>
    </source>
</evidence>
<evidence type="ECO:0000313" key="14">
    <source>
        <dbReference type="EMBL" id="KAJ6646423.1"/>
    </source>
</evidence>
<keyword evidence="10" id="KW-0325">Glycoprotein</keyword>
<evidence type="ECO:0000313" key="15">
    <source>
        <dbReference type="Proteomes" id="UP001151699"/>
    </source>
</evidence>
<organism evidence="14 15">
    <name type="scientific">Pseudolycoriella hygida</name>
    <dbReference type="NCBI Taxonomy" id="35572"/>
    <lineage>
        <taxon>Eukaryota</taxon>
        <taxon>Metazoa</taxon>
        <taxon>Ecdysozoa</taxon>
        <taxon>Arthropoda</taxon>
        <taxon>Hexapoda</taxon>
        <taxon>Insecta</taxon>
        <taxon>Pterygota</taxon>
        <taxon>Neoptera</taxon>
        <taxon>Endopterygota</taxon>
        <taxon>Diptera</taxon>
        <taxon>Nematocera</taxon>
        <taxon>Sciaroidea</taxon>
        <taxon>Sciaridae</taxon>
        <taxon>Pseudolycoriella</taxon>
    </lineage>
</organism>
<dbReference type="GO" id="GO:0005737">
    <property type="term" value="C:cytoplasm"/>
    <property type="evidence" value="ECO:0007669"/>
    <property type="project" value="UniProtKB-SubCell"/>
</dbReference>
<dbReference type="PROSITE" id="PS50102">
    <property type="entry name" value="RRM"/>
    <property type="match status" value="2"/>
</dbReference>
<dbReference type="PANTHER" id="PTHR48032:SF18">
    <property type="entry name" value="RRM DOMAIN-CONTAINING PROTEIN"/>
    <property type="match status" value="1"/>
</dbReference>
<feature type="domain" description="RRM" evidence="13">
    <location>
        <begin position="152"/>
        <end position="199"/>
    </location>
</feature>
<dbReference type="PROSITE" id="PS50277">
    <property type="entry name" value="GLYCO_HORMONE_ALPHA_3"/>
    <property type="match status" value="1"/>
</dbReference>
<keyword evidence="5" id="KW-0964">Secreted</keyword>
<dbReference type="FunFam" id="3.30.70.330:FF:000427">
    <property type="entry name" value="Heterogeneous nuclear ribonucleoprotein 27C"/>
    <property type="match status" value="1"/>
</dbReference>
<evidence type="ECO:0000256" key="12">
    <source>
        <dbReference type="SAM" id="MobiDB-lite"/>
    </source>
</evidence>
<keyword evidence="6" id="KW-0732">Signal</keyword>
<evidence type="ECO:0000259" key="13">
    <source>
        <dbReference type="PROSITE" id="PS50102"/>
    </source>
</evidence>
<dbReference type="SMART" id="SM00360">
    <property type="entry name" value="RRM"/>
    <property type="match status" value="2"/>
</dbReference>
<dbReference type="GO" id="GO:1990904">
    <property type="term" value="C:ribonucleoprotein complex"/>
    <property type="evidence" value="ECO:0007669"/>
    <property type="project" value="UniProtKB-KW"/>
</dbReference>
<comment type="subcellular location">
    <subcellularLocation>
        <location evidence="1">Cytoplasm</location>
    </subcellularLocation>
    <subcellularLocation>
        <location evidence="2">Secreted</location>
    </subcellularLocation>
</comment>
<keyword evidence="4" id="KW-0963">Cytoplasm</keyword>
<evidence type="ECO:0000256" key="11">
    <source>
        <dbReference type="PROSITE-ProRule" id="PRU00176"/>
    </source>
</evidence>
<evidence type="ECO:0000256" key="3">
    <source>
        <dbReference type="ARBA" id="ARBA00009128"/>
    </source>
</evidence>
<keyword evidence="15" id="KW-1185">Reference proteome</keyword>
<comment type="similarity">
    <text evidence="3">Belongs to the glycoprotein hormones subunit alpha family.</text>
</comment>
<name>A0A9Q0NAA2_9DIPT</name>
<evidence type="ECO:0000256" key="10">
    <source>
        <dbReference type="ARBA" id="ARBA00023180"/>
    </source>
</evidence>
<dbReference type="OrthoDB" id="1875751at2759"/>
<dbReference type="GO" id="GO:0003729">
    <property type="term" value="F:mRNA binding"/>
    <property type="evidence" value="ECO:0007669"/>
    <property type="project" value="TreeGrafter"/>
</dbReference>
<evidence type="ECO:0000256" key="7">
    <source>
        <dbReference type="ARBA" id="ARBA00022737"/>
    </source>
</evidence>
<dbReference type="CDD" id="cd12325">
    <property type="entry name" value="RRM1_hnRNPA_hnRNPD_like"/>
    <property type="match status" value="1"/>
</dbReference>
<dbReference type="Pfam" id="PF00076">
    <property type="entry name" value="RRM_1"/>
    <property type="match status" value="2"/>
</dbReference>
<feature type="non-terminal residue" evidence="14">
    <location>
        <position position="1"/>
    </location>
</feature>
<dbReference type="InterPro" id="IPR029034">
    <property type="entry name" value="Cystine-knot_cytokine"/>
</dbReference>
<proteinExistence type="inferred from homology"/>
<dbReference type="FunFam" id="2.10.90.10:FF:000049">
    <property type="entry name" value="Glycoprotein hormone alpha 2"/>
    <property type="match status" value="1"/>
</dbReference>
<evidence type="ECO:0000256" key="2">
    <source>
        <dbReference type="ARBA" id="ARBA00004613"/>
    </source>
</evidence>
<accession>A0A9Q0NAA2</accession>
<dbReference type="GO" id="GO:0005179">
    <property type="term" value="F:hormone activity"/>
    <property type="evidence" value="ECO:0007669"/>
    <property type="project" value="InterPro"/>
</dbReference>
<feature type="region of interest" description="Disordered" evidence="12">
    <location>
        <begin position="340"/>
        <end position="386"/>
    </location>
</feature>
<reference evidence="14" key="1">
    <citation type="submission" date="2022-07" db="EMBL/GenBank/DDBJ databases">
        <authorList>
            <person name="Trinca V."/>
            <person name="Uliana J.V.C."/>
            <person name="Torres T.T."/>
            <person name="Ward R.J."/>
            <person name="Monesi N."/>
        </authorList>
    </citation>
    <scope>NUCLEOTIDE SEQUENCE</scope>
    <source>
        <strain evidence="14">HSMRA1968</strain>
        <tissue evidence="14">Whole embryos</tissue>
    </source>
</reference>
<keyword evidence="9" id="KW-1015">Disulfide bond</keyword>
<dbReference type="GO" id="GO:0005576">
    <property type="term" value="C:extracellular region"/>
    <property type="evidence" value="ECO:0007669"/>
    <property type="project" value="UniProtKB-SubCell"/>
</dbReference>
<dbReference type="InterPro" id="IPR012677">
    <property type="entry name" value="Nucleotide-bd_a/b_plait_sf"/>
</dbReference>
<evidence type="ECO:0000256" key="4">
    <source>
        <dbReference type="ARBA" id="ARBA00022490"/>
    </source>
</evidence>
<dbReference type="GO" id="GO:0006417">
    <property type="term" value="P:regulation of translation"/>
    <property type="evidence" value="ECO:0007669"/>
    <property type="project" value="TreeGrafter"/>
</dbReference>
<dbReference type="Gene3D" id="2.10.90.10">
    <property type="entry name" value="Cystine-knot cytokines"/>
    <property type="match status" value="1"/>
</dbReference>
<dbReference type="InterPro" id="IPR035979">
    <property type="entry name" value="RBD_domain_sf"/>
</dbReference>
<dbReference type="AlphaFoldDB" id="A0A9Q0NAA2"/>
<evidence type="ECO:0000256" key="1">
    <source>
        <dbReference type="ARBA" id="ARBA00004496"/>
    </source>
</evidence>
<evidence type="ECO:0000256" key="8">
    <source>
        <dbReference type="ARBA" id="ARBA00022884"/>
    </source>
</evidence>
<keyword evidence="7" id="KW-0677">Repeat</keyword>
<gene>
    <name evidence="14" type="primary">Hrb27C_0</name>
    <name evidence="14" type="ORF">Bhyg_01634</name>
</gene>
<dbReference type="PANTHER" id="PTHR48032">
    <property type="entry name" value="RNA-BINDING PROTEIN MUSASHI HOMOLOG RBP6"/>
    <property type="match status" value="1"/>
</dbReference>